<dbReference type="InterPro" id="IPR057634">
    <property type="entry name" value="PAH_ZNF598/HEL2"/>
</dbReference>
<evidence type="ECO:0000313" key="7">
    <source>
        <dbReference type="EMBL" id="CAI5717652.1"/>
    </source>
</evidence>
<keyword evidence="8" id="KW-1185">Reference proteome</keyword>
<dbReference type="PANTHER" id="PTHR15629">
    <property type="entry name" value="SH3YL1 PROTEIN"/>
    <property type="match status" value="1"/>
</dbReference>
<evidence type="ECO:0000259" key="6">
    <source>
        <dbReference type="PROSITE" id="PS50178"/>
    </source>
</evidence>
<feature type="compositionally biased region" description="Low complexity" evidence="5">
    <location>
        <begin position="69"/>
        <end position="92"/>
    </location>
</feature>
<sequence length="692" mass="73989">MAQVCTNCGASRTTNRSKFCSECGQRFLTDSHSSSLATPPGDGSVPLVASAFRASTSAFGGQTYRHAPNGSTNDNNNNNNANNYNSGNSTTAMMPPFSSPVVEAHPVPPLGGKSAAPPSAFRTRSHTTATAQAPNTVRFALSSDRSSSPSLRPMTVEMLTDTTDDVPPAATGADALQLYEQCVQTMRASKGGQNDHAVKTFKHNCRQFGLHEMTVERFYASLVAELGARDTGAFVPTLARLVPDDDRRKELVQYNAAQQRLVPGAFTGTNTNSSSNGNGNGSSHTRSFSFRNTNNNNSSNHNNNNSNGQRPPAAIVNRTSSMTESDAGAMTKKGVLNNRYADHPNCDVCHVRFDVTKRRHQCRLCAQYICSACSPVRLLVPPSRVIEGAKKYDASIPQRVCIQCAPELHPLQDELVATYAQSQTDNVHEARGRLHIPFTTSLNKECCNAADVIGNFFRNDWGSSADRAIPVAFLQKAHGLAVLTVIKAGFLVSGTIGTGLVVAKLPDGSWSAPSAIGTFGLSGGFEIGGELIEVMIILGSEGAVKVFHKPQVSLGAGLDLAVGPFGRSAQAAAAASTSGLNANYSYSHSKGLYAGISLQGAIVAARSDMNRKFYGRDLQPSELLSGYVEQPAAARPLYEAIDNAMRGIANHKEEQQRRSSLMGPCRLCNCPMFQAHSTQVWNKKCKSCKHAH</sequence>
<dbReference type="SMART" id="SM00064">
    <property type="entry name" value="FYVE"/>
    <property type="match status" value="1"/>
</dbReference>
<comment type="caution">
    <text evidence="7">The sequence shown here is derived from an EMBL/GenBank/DDBJ whole genome shotgun (WGS) entry which is preliminary data.</text>
</comment>
<reference evidence="7" key="1">
    <citation type="submission" date="2022-12" db="EMBL/GenBank/DDBJ databases">
        <authorList>
            <person name="Webb A."/>
        </authorList>
    </citation>
    <scope>NUCLEOTIDE SEQUENCE</scope>
    <source>
        <strain evidence="7">Hp1</strain>
    </source>
</reference>
<feature type="region of interest" description="Disordered" evidence="5">
    <location>
        <begin position="263"/>
        <end position="313"/>
    </location>
</feature>
<dbReference type="SUPFAM" id="SSF57903">
    <property type="entry name" value="FYVE/PHD zinc finger"/>
    <property type="match status" value="1"/>
</dbReference>
<dbReference type="GO" id="GO:0035091">
    <property type="term" value="F:phosphatidylinositol binding"/>
    <property type="evidence" value="ECO:0007669"/>
    <property type="project" value="TreeGrafter"/>
</dbReference>
<dbReference type="InterPro" id="IPR000306">
    <property type="entry name" value="Znf_FYVE"/>
</dbReference>
<feature type="domain" description="FYVE-type" evidence="6">
    <location>
        <begin position="340"/>
        <end position="409"/>
    </location>
</feature>
<dbReference type="Pfam" id="PF23202">
    <property type="entry name" value="PAH_ZNF598"/>
    <property type="match status" value="1"/>
</dbReference>
<feature type="region of interest" description="Disordered" evidence="5">
    <location>
        <begin position="60"/>
        <end position="93"/>
    </location>
</feature>
<evidence type="ECO:0000256" key="1">
    <source>
        <dbReference type="ARBA" id="ARBA00022723"/>
    </source>
</evidence>
<proteinExistence type="predicted"/>
<dbReference type="InterPro" id="IPR051702">
    <property type="entry name" value="SH3_domain_YSC84-like"/>
</dbReference>
<dbReference type="InterPro" id="IPR007461">
    <property type="entry name" value="Ysc84_actin-binding"/>
</dbReference>
<evidence type="ECO:0000256" key="3">
    <source>
        <dbReference type="ARBA" id="ARBA00022833"/>
    </source>
</evidence>
<dbReference type="GO" id="GO:0008270">
    <property type="term" value="F:zinc ion binding"/>
    <property type="evidence" value="ECO:0007669"/>
    <property type="project" value="UniProtKB-KW"/>
</dbReference>
<gene>
    <name evidence="7" type="ORF">HBR001_LOCUS1859</name>
</gene>
<accession>A0AAV0TEE5</accession>
<dbReference type="CDD" id="cd00065">
    <property type="entry name" value="FYVE_like_SF"/>
    <property type="match status" value="1"/>
</dbReference>
<organism evidence="7 8">
    <name type="scientific">Hyaloperonospora brassicae</name>
    <name type="common">Brassica downy mildew</name>
    <name type="synonym">Peronospora brassicae</name>
    <dbReference type="NCBI Taxonomy" id="162125"/>
    <lineage>
        <taxon>Eukaryota</taxon>
        <taxon>Sar</taxon>
        <taxon>Stramenopiles</taxon>
        <taxon>Oomycota</taxon>
        <taxon>Peronosporomycetes</taxon>
        <taxon>Peronosporales</taxon>
        <taxon>Peronosporaceae</taxon>
        <taxon>Hyaloperonospora</taxon>
    </lineage>
</organism>
<evidence type="ECO:0000313" key="8">
    <source>
        <dbReference type="Proteomes" id="UP001162031"/>
    </source>
</evidence>
<dbReference type="Pfam" id="PF04366">
    <property type="entry name" value="Ysc84"/>
    <property type="match status" value="1"/>
</dbReference>
<dbReference type="InterPro" id="IPR013083">
    <property type="entry name" value="Znf_RING/FYVE/PHD"/>
</dbReference>
<dbReference type="Proteomes" id="UP001162031">
    <property type="component" value="Unassembled WGS sequence"/>
</dbReference>
<keyword evidence="1" id="KW-0479">Metal-binding</keyword>
<dbReference type="EMBL" id="CANTFL010000183">
    <property type="protein sequence ID" value="CAI5717652.1"/>
    <property type="molecule type" value="Genomic_DNA"/>
</dbReference>
<dbReference type="Pfam" id="PF01363">
    <property type="entry name" value="FYVE"/>
    <property type="match status" value="1"/>
</dbReference>
<name>A0AAV0TEE5_HYABA</name>
<dbReference type="PANTHER" id="PTHR15629:SF2">
    <property type="entry name" value="SH3 DOMAIN-CONTAINING YSC84-LIKE PROTEIN 1"/>
    <property type="match status" value="1"/>
</dbReference>
<evidence type="ECO:0000256" key="5">
    <source>
        <dbReference type="SAM" id="MobiDB-lite"/>
    </source>
</evidence>
<dbReference type="InterPro" id="IPR011011">
    <property type="entry name" value="Znf_FYVE_PHD"/>
</dbReference>
<feature type="compositionally biased region" description="Low complexity" evidence="5">
    <location>
        <begin position="267"/>
        <end position="307"/>
    </location>
</feature>
<dbReference type="InterPro" id="IPR017455">
    <property type="entry name" value="Znf_FYVE-rel"/>
</dbReference>
<dbReference type="AlphaFoldDB" id="A0AAV0TEE5"/>
<protein>
    <recommendedName>
        <fullName evidence="6">FYVE-type domain-containing protein</fullName>
    </recommendedName>
</protein>
<evidence type="ECO:0000256" key="2">
    <source>
        <dbReference type="ARBA" id="ARBA00022771"/>
    </source>
</evidence>
<keyword evidence="3" id="KW-0862">Zinc</keyword>
<keyword evidence="2 4" id="KW-0863">Zinc-finger</keyword>
<dbReference type="Gene3D" id="3.30.40.10">
    <property type="entry name" value="Zinc/RING finger domain, C3HC4 (zinc finger)"/>
    <property type="match status" value="1"/>
</dbReference>
<dbReference type="CDD" id="cd11526">
    <property type="entry name" value="SYLF_FYVE"/>
    <property type="match status" value="1"/>
</dbReference>
<evidence type="ECO:0000256" key="4">
    <source>
        <dbReference type="PROSITE-ProRule" id="PRU00091"/>
    </source>
</evidence>
<dbReference type="PROSITE" id="PS50178">
    <property type="entry name" value="ZF_FYVE"/>
    <property type="match status" value="1"/>
</dbReference>